<dbReference type="EMBL" id="RBAK01000001">
    <property type="protein sequence ID" value="RKN50459.1"/>
    <property type="molecule type" value="Genomic_DNA"/>
</dbReference>
<proteinExistence type="predicted"/>
<gene>
    <name evidence="1" type="ORF">D7223_01285</name>
</gene>
<keyword evidence="2" id="KW-1185">Reference proteome</keyword>
<sequence>MSRFGADSRTSLIIFTRLGVLYRRCGWHDLAAQGLAHAQTGRARYLPAGDDLAAELTAITAEPDDVHTAVCTQPSGAWLR</sequence>
<evidence type="ECO:0000313" key="2">
    <source>
        <dbReference type="Proteomes" id="UP000281726"/>
    </source>
</evidence>
<dbReference type="OrthoDB" id="10011797at2"/>
<accession>A0A3A9ZQI9</accession>
<evidence type="ECO:0000313" key="1">
    <source>
        <dbReference type="EMBL" id="RKN50459.1"/>
    </source>
</evidence>
<protein>
    <submittedName>
        <fullName evidence="1">Uncharacterized protein</fullName>
    </submittedName>
</protein>
<reference evidence="1 2" key="1">
    <citation type="journal article" date="2004" name="Syst. Appl. Microbiol.">
        <title>Cryptoendolithic actinomycetes from antarctic sandstone rock samples: Micromonospora endolithica sp. nov. and two isolates related to Micromonospora coerulea Jensen 1932.</title>
        <authorList>
            <person name="Hirsch P."/>
            <person name="Mevs U."/>
            <person name="Kroppenstedt R.M."/>
            <person name="Schumann P."/>
            <person name="Stackebrandt E."/>
        </authorList>
    </citation>
    <scope>NUCLEOTIDE SEQUENCE [LARGE SCALE GENOMIC DNA]</scope>
    <source>
        <strain evidence="1 2">JCM 12677</strain>
    </source>
</reference>
<dbReference type="AlphaFoldDB" id="A0A3A9ZQI9"/>
<dbReference type="Proteomes" id="UP000281726">
    <property type="component" value="Unassembled WGS sequence"/>
</dbReference>
<name>A0A3A9ZQI9_9ACTN</name>
<dbReference type="RefSeq" id="WP_120723904.1">
    <property type="nucleotide sequence ID" value="NZ_RBAK01000001.1"/>
</dbReference>
<organism evidence="1 2">
    <name type="scientific">Micromonospora endolithica</name>
    <dbReference type="NCBI Taxonomy" id="230091"/>
    <lineage>
        <taxon>Bacteria</taxon>
        <taxon>Bacillati</taxon>
        <taxon>Actinomycetota</taxon>
        <taxon>Actinomycetes</taxon>
        <taxon>Micromonosporales</taxon>
        <taxon>Micromonosporaceae</taxon>
        <taxon>Micromonospora</taxon>
    </lineage>
</organism>
<comment type="caution">
    <text evidence="1">The sequence shown here is derived from an EMBL/GenBank/DDBJ whole genome shotgun (WGS) entry which is preliminary data.</text>
</comment>